<dbReference type="InterPro" id="IPR043519">
    <property type="entry name" value="NT_sf"/>
</dbReference>
<dbReference type="SUPFAM" id="SSF81631">
    <property type="entry name" value="PAP/OAS1 substrate-binding domain"/>
    <property type="match status" value="1"/>
</dbReference>
<name>A0ABM1IS83_POLDO</name>
<dbReference type="SUPFAM" id="SSF81301">
    <property type="entry name" value="Nucleotidyltransferase"/>
    <property type="match status" value="1"/>
</dbReference>
<protein>
    <submittedName>
        <fullName evidence="4">Poly(A) RNA polymerase, mitochondrial-like isoform X1</fullName>
    </submittedName>
</protein>
<dbReference type="Gene3D" id="1.10.1410.10">
    <property type="match status" value="1"/>
</dbReference>
<dbReference type="PANTHER" id="PTHR12271">
    <property type="entry name" value="POLY A POLYMERASE CID PAP -RELATED"/>
    <property type="match status" value="1"/>
</dbReference>
<dbReference type="PANTHER" id="PTHR12271:SF133">
    <property type="entry name" value="POLY(A) RNA POLYMERASE, MITOCHONDRIAL"/>
    <property type="match status" value="1"/>
</dbReference>
<organism evidence="3 4">
    <name type="scientific">Polistes dominula</name>
    <name type="common">European paper wasp</name>
    <name type="synonym">Vespa dominula</name>
    <dbReference type="NCBI Taxonomy" id="743375"/>
    <lineage>
        <taxon>Eukaryota</taxon>
        <taxon>Metazoa</taxon>
        <taxon>Ecdysozoa</taxon>
        <taxon>Arthropoda</taxon>
        <taxon>Hexapoda</taxon>
        <taxon>Insecta</taxon>
        <taxon>Pterygota</taxon>
        <taxon>Neoptera</taxon>
        <taxon>Endopterygota</taxon>
        <taxon>Hymenoptera</taxon>
        <taxon>Apocrita</taxon>
        <taxon>Aculeata</taxon>
        <taxon>Vespoidea</taxon>
        <taxon>Vespidae</taxon>
        <taxon>Polistinae</taxon>
        <taxon>Polistini</taxon>
        <taxon>Polistes</taxon>
    </lineage>
</organism>
<dbReference type="CDD" id="cd05402">
    <property type="entry name" value="NT_PAP_TUTase"/>
    <property type="match status" value="1"/>
</dbReference>
<evidence type="ECO:0000313" key="3">
    <source>
        <dbReference type="Proteomes" id="UP000694924"/>
    </source>
</evidence>
<dbReference type="GeneID" id="107069891"/>
<feature type="domain" description="RL" evidence="1">
    <location>
        <begin position="60"/>
        <end position="125"/>
    </location>
</feature>
<evidence type="ECO:0000259" key="2">
    <source>
        <dbReference type="Pfam" id="PF22600"/>
    </source>
</evidence>
<accession>A0ABM1IS83</accession>
<dbReference type="RefSeq" id="XP_015183070.1">
    <property type="nucleotide sequence ID" value="XM_015327584.1"/>
</dbReference>
<feature type="domain" description="Poly(A) RNA polymerase mitochondrial-like central palm" evidence="2">
    <location>
        <begin position="187"/>
        <end position="341"/>
    </location>
</feature>
<evidence type="ECO:0000259" key="1">
    <source>
        <dbReference type="Pfam" id="PF17797"/>
    </source>
</evidence>
<sequence length="580" mass="66874">MALYRVNMNATSMIYNCYKFCVNVTKLDLSKIQTTVKNEQFSLRFVSPYSTGRKINLQNYINKRKHEASRSIIVQVATFKSCKELLLFCSNFGPIEKAYFYTLPKQHQFVLIEFRNKNSLDNIYANTAFMDESNYVPCRTNVLWFRKTKQEKTNQKYYFGLPKINVCSPLIVQENSIKDALISSLSISNQMTNLYQKYKLDELEIRLKFQTIVQLEKCFQGFFPNITIHPFGSFVNGYGKKLSDLDLILFTDVCKKDSTSNRLVYHGKSTNIDEKQHTHAFMGVLADSMKYIIPGIFNVRKIFNARVPIIKFQNFFTHTECDLSLSNTIATYMSELLFLYGEEDERVRPLVFTIRKWAEDNKLTSIHPGKTITNFSLTLLVIFYLQQVDILPGINSITTFSEISNNNKNNVRGIYTNYSPNLSKSHVNNDAHLSALLIDLFKFYATFDFGSQKICLRTATAIKSMHNAALYICNPFETELNVSKNVSFNEIQRMKALMTVAISNLQNTKPIKTRKWGILSILNFPESHNVSINVLKIFDKETNTENTQDDKTITNVQENDVSDTLNVETNDEIVTNKNLM</sequence>
<dbReference type="InterPro" id="IPR041252">
    <property type="entry name" value="RL"/>
</dbReference>
<dbReference type="InterPro" id="IPR054708">
    <property type="entry name" value="MTPAP-like_central"/>
</dbReference>
<dbReference type="Gene3D" id="3.30.460.10">
    <property type="entry name" value="Beta Polymerase, domain 2"/>
    <property type="match status" value="1"/>
</dbReference>
<keyword evidence="3" id="KW-1185">Reference proteome</keyword>
<dbReference type="Pfam" id="PF22600">
    <property type="entry name" value="MTPAP-like_central"/>
    <property type="match status" value="1"/>
</dbReference>
<reference evidence="4" key="1">
    <citation type="submission" date="2025-08" db="UniProtKB">
        <authorList>
            <consortium name="RefSeq"/>
        </authorList>
    </citation>
    <scope>IDENTIFICATION</scope>
    <source>
        <tissue evidence="4">Whole body</tissue>
    </source>
</reference>
<proteinExistence type="predicted"/>
<dbReference type="Proteomes" id="UP000694924">
    <property type="component" value="Unplaced"/>
</dbReference>
<dbReference type="Pfam" id="PF17797">
    <property type="entry name" value="RL"/>
    <property type="match status" value="1"/>
</dbReference>
<gene>
    <name evidence="4" type="primary">LOC107069891</name>
</gene>
<evidence type="ECO:0000313" key="4">
    <source>
        <dbReference type="RefSeq" id="XP_015183070.1"/>
    </source>
</evidence>